<organism evidence="3 4">
    <name type="scientific">Clostridium baratii</name>
    <dbReference type="NCBI Taxonomy" id="1561"/>
    <lineage>
        <taxon>Bacteria</taxon>
        <taxon>Bacillati</taxon>
        <taxon>Bacillota</taxon>
        <taxon>Clostridia</taxon>
        <taxon>Eubacteriales</taxon>
        <taxon>Clostridiaceae</taxon>
        <taxon>Clostridium</taxon>
    </lineage>
</organism>
<dbReference type="Gene3D" id="3.20.20.80">
    <property type="entry name" value="Glycosidases"/>
    <property type="match status" value="1"/>
</dbReference>
<evidence type="ECO:0000259" key="2">
    <source>
        <dbReference type="SMART" id="SM00642"/>
    </source>
</evidence>
<dbReference type="InterPro" id="IPR013783">
    <property type="entry name" value="Ig-like_fold"/>
</dbReference>
<dbReference type="InterPro" id="IPR011840">
    <property type="entry name" value="PulA_typeI"/>
</dbReference>
<dbReference type="InterPro" id="IPR017853">
    <property type="entry name" value="GH"/>
</dbReference>
<evidence type="ECO:0000313" key="3">
    <source>
        <dbReference type="EMBL" id="CUP71032.1"/>
    </source>
</evidence>
<dbReference type="GO" id="GO:0005975">
    <property type="term" value="P:carbohydrate metabolic process"/>
    <property type="evidence" value="ECO:0007669"/>
    <property type="project" value="InterPro"/>
</dbReference>
<dbReference type="SMART" id="SM00642">
    <property type="entry name" value="Aamy"/>
    <property type="match status" value="1"/>
</dbReference>
<dbReference type="Pfam" id="PF02922">
    <property type="entry name" value="CBM_48"/>
    <property type="match status" value="1"/>
</dbReference>
<dbReference type="RefSeq" id="WP_055206524.1">
    <property type="nucleotide sequence ID" value="NZ_CZBO01000001.1"/>
</dbReference>
<dbReference type="SUPFAM" id="SSF51445">
    <property type="entry name" value="(Trans)glycosidases"/>
    <property type="match status" value="1"/>
</dbReference>
<protein>
    <submittedName>
        <fullName evidence="3">Pullulanase</fullName>
        <ecNumber evidence="3">3.2.1.41</ecNumber>
    </submittedName>
</protein>
<dbReference type="EC" id="3.2.1.41" evidence="3"/>
<dbReference type="InterPro" id="IPR013780">
    <property type="entry name" value="Glyco_hydro_b"/>
</dbReference>
<proteinExistence type="inferred from homology"/>
<dbReference type="Proteomes" id="UP000095563">
    <property type="component" value="Unassembled WGS sequence"/>
</dbReference>
<dbReference type="EMBL" id="CZBO01000001">
    <property type="protein sequence ID" value="CUP71032.1"/>
    <property type="molecule type" value="Genomic_DNA"/>
</dbReference>
<evidence type="ECO:0000313" key="4">
    <source>
        <dbReference type="Proteomes" id="UP000095563"/>
    </source>
</evidence>
<name>A0A174QCJ9_9CLOT</name>
<sequence>MSDNYEHLSTLMKNDIYKFENLFFYDGSLGVNYSKNSSKFIIWAPLASKVFLLLYGKEGKDLKHKEYEIIKMNPGQNGIFEVKINRDLNLQYYNYLIVNGDVIQEVVDPYAKSVSINGLRSQVVDLNETNPNGWSNDRRPDFISFQGSSIYEIHIRDFSIDSNSGVSIKNKGKFLGFSEKNTNITGSNTKTCLEHLKELGITHVHLLPVYDFASIDESKENQNNYNWGYDPQNYNALEGSYSLDPFNGEVRIKEFKTMVKTLHDNGIRVILDVVYNHTFETENSNLNKIVPNYYYRQNEFGGFSNGSGCGNEIASERKMVRKFIVDSIKYWTNEFHIDGFRLDLMGLYDLDTINIIRDELDKIDTSIILYGEGWTGGDTVLEYNTRAIKNNINKFSNKQIAAFSDDIRDGIKGSTFYRCAKGFVSGSDGLEETIKFGVVASTYHKDIDIDKVNYSNSFWANEPYQTINYSSSHDNLTLFDKLNLSNLNESMSDIILMNKLAATIIFTSQGIPFIQGGEEILRTKCDINGNIIENSYNSSDYVNRIEWTRKIEFNEVFLCYKNLIKIRKEHPAFRMESSKIIQENLYFLKKGNEFNSDKVVSFRINGNKVNDNYKDIIVIYNANKESIDITLPEGKWTLVYSSYNNTIDSDNYNIFESKFNAQKICGYILVKFS</sequence>
<dbReference type="PANTHER" id="PTHR43002">
    <property type="entry name" value="GLYCOGEN DEBRANCHING ENZYME"/>
    <property type="match status" value="1"/>
</dbReference>
<dbReference type="SUPFAM" id="SSF81296">
    <property type="entry name" value="E set domains"/>
    <property type="match status" value="1"/>
</dbReference>
<evidence type="ECO:0000256" key="1">
    <source>
        <dbReference type="ARBA" id="ARBA00008061"/>
    </source>
</evidence>
<dbReference type="NCBIfam" id="TIGR02104">
    <property type="entry name" value="pulA_typeI"/>
    <property type="match status" value="1"/>
</dbReference>
<accession>A0A174QCJ9</accession>
<dbReference type="InterPro" id="IPR004193">
    <property type="entry name" value="Glyco_hydro_13_N"/>
</dbReference>
<dbReference type="AlphaFoldDB" id="A0A174QCJ9"/>
<dbReference type="CDD" id="cd02860">
    <property type="entry name" value="E_set_Pullulanase"/>
    <property type="match status" value="1"/>
</dbReference>
<reference evidence="3 4" key="1">
    <citation type="submission" date="2015-09" db="EMBL/GenBank/DDBJ databases">
        <authorList>
            <consortium name="Pathogen Informatics"/>
        </authorList>
    </citation>
    <scope>NUCLEOTIDE SEQUENCE [LARGE SCALE GENOMIC DNA]</scope>
    <source>
        <strain evidence="3 4">2789STDY5834956</strain>
    </source>
</reference>
<dbReference type="CDD" id="cd11341">
    <property type="entry name" value="AmyAc_Pullulanase_LD-like"/>
    <property type="match status" value="1"/>
</dbReference>
<gene>
    <name evidence="3" type="primary">pulA</name>
    <name evidence="3" type="ORF">ERS852568_00507</name>
</gene>
<dbReference type="InterPro" id="IPR049117">
    <property type="entry name" value="pulA_all-beta"/>
</dbReference>
<keyword evidence="3" id="KW-0326">Glycosidase</keyword>
<comment type="similarity">
    <text evidence="1">Belongs to the glycosyl hydrolase 13 family.</text>
</comment>
<dbReference type="Pfam" id="PF00128">
    <property type="entry name" value="Alpha-amylase"/>
    <property type="match status" value="1"/>
</dbReference>
<dbReference type="InterPro" id="IPR014756">
    <property type="entry name" value="Ig_E-set"/>
</dbReference>
<dbReference type="GO" id="GO:0051060">
    <property type="term" value="F:pullulanase activity"/>
    <property type="evidence" value="ECO:0007669"/>
    <property type="project" value="UniProtKB-EC"/>
</dbReference>
<dbReference type="Gene3D" id="2.60.40.10">
    <property type="entry name" value="Immunoglobulins"/>
    <property type="match status" value="1"/>
</dbReference>
<dbReference type="Gene3D" id="2.60.40.1180">
    <property type="entry name" value="Golgi alpha-mannosidase II"/>
    <property type="match status" value="1"/>
</dbReference>
<keyword evidence="3" id="KW-0378">Hydrolase</keyword>
<dbReference type="InterPro" id="IPR006047">
    <property type="entry name" value="GH13_cat_dom"/>
</dbReference>
<dbReference type="Pfam" id="PF21653">
    <property type="entry name" value="pulA_all-beta"/>
    <property type="match status" value="1"/>
</dbReference>
<feature type="domain" description="Glycosyl hydrolase family 13 catalytic" evidence="2">
    <location>
        <begin position="152"/>
        <end position="567"/>
    </location>
</feature>